<reference evidence="2 3" key="1">
    <citation type="journal article" date="2015" name="Sci. Rep.">
        <title>The power of single molecule real-time sequencing technology in the de novo assembly of a eukaryotic genome.</title>
        <authorList>
            <person name="Sakai H."/>
            <person name="Naito K."/>
            <person name="Ogiso-Tanaka E."/>
            <person name="Takahashi Y."/>
            <person name="Iseki K."/>
            <person name="Muto C."/>
            <person name="Satou K."/>
            <person name="Teruya K."/>
            <person name="Shiroma A."/>
            <person name="Shimoji M."/>
            <person name="Hirano T."/>
            <person name="Itoh T."/>
            <person name="Kaga A."/>
            <person name="Tomooka N."/>
        </authorList>
    </citation>
    <scope>NUCLEOTIDE SEQUENCE [LARGE SCALE GENOMIC DNA]</scope>
    <source>
        <strain evidence="3">cv. Shumari</strain>
    </source>
</reference>
<gene>
    <name evidence="2" type="primary">Vigan.01G210200</name>
    <name evidence="2" type="ORF">VIGAN_01210200</name>
</gene>
<dbReference type="Proteomes" id="UP000291084">
    <property type="component" value="Chromosome 1"/>
</dbReference>
<dbReference type="Gene3D" id="3.30.460.10">
    <property type="entry name" value="Beta Polymerase, domain 2"/>
    <property type="match status" value="1"/>
</dbReference>
<dbReference type="AlphaFoldDB" id="A0A0S3R1T9"/>
<dbReference type="GO" id="GO:0090071">
    <property type="term" value="P:negative regulation of ribosome biogenesis"/>
    <property type="evidence" value="ECO:0007669"/>
    <property type="project" value="TreeGrafter"/>
</dbReference>
<dbReference type="EMBL" id="AP015034">
    <property type="protein sequence ID" value="BAT74433.1"/>
    <property type="molecule type" value="Genomic_DNA"/>
</dbReference>
<dbReference type="InterPro" id="IPR004394">
    <property type="entry name" value="Iojap/RsfS/C7orf30"/>
</dbReference>
<evidence type="ECO:0000313" key="3">
    <source>
        <dbReference type="Proteomes" id="UP000291084"/>
    </source>
</evidence>
<dbReference type="PANTHER" id="PTHR21043">
    <property type="entry name" value="IOJAP SUPERFAMILY ORTHOLOG"/>
    <property type="match status" value="1"/>
</dbReference>
<name>A0A0S3R1T9_PHAAN</name>
<evidence type="ECO:0000256" key="1">
    <source>
        <dbReference type="ARBA" id="ARBA00010574"/>
    </source>
</evidence>
<dbReference type="GO" id="GO:0017148">
    <property type="term" value="P:negative regulation of translation"/>
    <property type="evidence" value="ECO:0007669"/>
    <property type="project" value="TreeGrafter"/>
</dbReference>
<accession>A0A0S3R1T9</accession>
<proteinExistence type="inferred from homology"/>
<organism evidence="2 3">
    <name type="scientific">Vigna angularis var. angularis</name>
    <dbReference type="NCBI Taxonomy" id="157739"/>
    <lineage>
        <taxon>Eukaryota</taxon>
        <taxon>Viridiplantae</taxon>
        <taxon>Streptophyta</taxon>
        <taxon>Embryophyta</taxon>
        <taxon>Tracheophyta</taxon>
        <taxon>Spermatophyta</taxon>
        <taxon>Magnoliopsida</taxon>
        <taxon>eudicotyledons</taxon>
        <taxon>Gunneridae</taxon>
        <taxon>Pentapetalae</taxon>
        <taxon>rosids</taxon>
        <taxon>fabids</taxon>
        <taxon>Fabales</taxon>
        <taxon>Fabaceae</taxon>
        <taxon>Papilionoideae</taxon>
        <taxon>50 kb inversion clade</taxon>
        <taxon>NPAAA clade</taxon>
        <taxon>indigoferoid/millettioid clade</taxon>
        <taxon>Phaseoleae</taxon>
        <taxon>Vigna</taxon>
    </lineage>
</organism>
<sequence length="151" mass="17343">MAVEKKTRNENGVVRYQGVIHKLTCTALVFFEHATRMWELLQTRMCLRYSEALLLHQPWKKKVGFCSLSIVDGRNCLLNLLEIEKVLTNIKVNDVKVIPIPKHCDWDDFMVLATGGSTWHVKNIAQALIYKAPHPPFFAPFIAIFSLSIFD</sequence>
<keyword evidence="3" id="KW-1185">Reference proteome</keyword>
<evidence type="ECO:0000313" key="2">
    <source>
        <dbReference type="EMBL" id="BAT74433.1"/>
    </source>
</evidence>
<dbReference type="SUPFAM" id="SSF81301">
    <property type="entry name" value="Nucleotidyltransferase"/>
    <property type="match status" value="1"/>
</dbReference>
<dbReference type="InterPro" id="IPR043519">
    <property type="entry name" value="NT_sf"/>
</dbReference>
<dbReference type="GO" id="GO:0043023">
    <property type="term" value="F:ribosomal large subunit binding"/>
    <property type="evidence" value="ECO:0007669"/>
    <property type="project" value="TreeGrafter"/>
</dbReference>
<protein>
    <submittedName>
        <fullName evidence="2">Uncharacterized protein</fullName>
    </submittedName>
</protein>
<dbReference type="Pfam" id="PF02410">
    <property type="entry name" value="RsfS"/>
    <property type="match status" value="1"/>
</dbReference>
<comment type="similarity">
    <text evidence="1">Belongs to the Iojap/RsfS family.</text>
</comment>
<dbReference type="PANTHER" id="PTHR21043:SF0">
    <property type="entry name" value="MITOCHONDRIAL ASSEMBLY OF RIBOSOMAL LARGE SUBUNIT PROTEIN 1"/>
    <property type="match status" value="1"/>
</dbReference>